<dbReference type="EMBL" id="JADGIK010000002">
    <property type="protein sequence ID" value="MBF0596782.1"/>
    <property type="molecule type" value="Genomic_DNA"/>
</dbReference>
<gene>
    <name evidence="2" type="ORF">IM532_04855</name>
</gene>
<sequence>MKKILIVIFGVFILMQLIRIDRSHLTIDKGKDFASNEIIPTDVRAIVKRSCYDCHSFETNYPWYANVSPVSWWIKGHINEGRKFINFSIWETYANEEKSRKLLNSLAYIKPDMMPLPSYISQHPEAKLSVEDKKILNEWMMEEAKRLDPNLEKEE</sequence>
<dbReference type="Pfam" id="PF14376">
    <property type="entry name" value="Haem_bd"/>
    <property type="match status" value="1"/>
</dbReference>
<keyword evidence="3" id="KW-1185">Reference proteome</keyword>
<name>A0A8J7FLY9_9FLAO</name>
<dbReference type="Proteomes" id="UP000608754">
    <property type="component" value="Unassembled WGS sequence"/>
</dbReference>
<protein>
    <submittedName>
        <fullName evidence="2">Heme-binding domain-containing protein</fullName>
    </submittedName>
</protein>
<dbReference type="InterPro" id="IPR025992">
    <property type="entry name" value="Haem-bd"/>
</dbReference>
<dbReference type="RefSeq" id="WP_194182306.1">
    <property type="nucleotide sequence ID" value="NZ_JADGIK010000002.1"/>
</dbReference>
<dbReference type="SMART" id="SM01235">
    <property type="entry name" value="Haem_bd"/>
    <property type="match status" value="1"/>
</dbReference>
<proteinExistence type="predicted"/>
<evidence type="ECO:0000313" key="2">
    <source>
        <dbReference type="EMBL" id="MBF0596782.1"/>
    </source>
</evidence>
<evidence type="ECO:0000259" key="1">
    <source>
        <dbReference type="SMART" id="SM01235"/>
    </source>
</evidence>
<dbReference type="AlphaFoldDB" id="A0A8J7FLY9"/>
<accession>A0A8J7FLY9</accession>
<evidence type="ECO:0000313" key="3">
    <source>
        <dbReference type="Proteomes" id="UP000608754"/>
    </source>
</evidence>
<organism evidence="2 3">
    <name type="scientific">Faecalibacter rhinopitheci</name>
    <dbReference type="NCBI Taxonomy" id="2779678"/>
    <lineage>
        <taxon>Bacteria</taxon>
        <taxon>Pseudomonadati</taxon>
        <taxon>Bacteroidota</taxon>
        <taxon>Flavobacteriia</taxon>
        <taxon>Flavobacteriales</taxon>
        <taxon>Weeksellaceae</taxon>
        <taxon>Faecalibacter</taxon>
    </lineage>
</organism>
<comment type="caution">
    <text evidence="2">The sequence shown here is derived from an EMBL/GenBank/DDBJ whole genome shotgun (WGS) entry which is preliminary data.</text>
</comment>
<feature type="domain" description="Haem-binding" evidence="1">
    <location>
        <begin position="9"/>
        <end position="144"/>
    </location>
</feature>
<reference evidence="2" key="1">
    <citation type="submission" date="2020-10" db="EMBL/GenBank/DDBJ databases">
        <authorList>
            <person name="Lu T."/>
            <person name="Wang Q."/>
            <person name="Han X."/>
        </authorList>
    </citation>
    <scope>NUCLEOTIDE SEQUENCE</scope>
    <source>
        <strain evidence="2">WQ 117</strain>
    </source>
</reference>